<evidence type="ECO:0000313" key="7">
    <source>
        <dbReference type="Proteomes" id="UP000236333"/>
    </source>
</evidence>
<protein>
    <recommendedName>
        <fullName evidence="2">DNA helicase</fullName>
        <ecNumber evidence="2">3.6.4.12</ecNumber>
    </recommendedName>
</protein>
<dbReference type="Pfam" id="PF17855">
    <property type="entry name" value="MCM_lid"/>
    <property type="match status" value="1"/>
</dbReference>
<keyword evidence="3" id="KW-0235">DNA replication</keyword>
<dbReference type="InterPro" id="IPR027417">
    <property type="entry name" value="P-loop_NTPase"/>
</dbReference>
<evidence type="ECO:0000256" key="4">
    <source>
        <dbReference type="SAM" id="MobiDB-lite"/>
    </source>
</evidence>
<dbReference type="PANTHER" id="PTHR11630">
    <property type="entry name" value="DNA REPLICATION LICENSING FACTOR MCM FAMILY MEMBER"/>
    <property type="match status" value="1"/>
</dbReference>
<dbReference type="EC" id="3.6.4.12" evidence="2"/>
<feature type="region of interest" description="Disordered" evidence="4">
    <location>
        <begin position="1"/>
        <end position="41"/>
    </location>
</feature>
<name>A0A2J7ZXW6_9CHLO</name>
<feature type="compositionally biased region" description="Acidic residues" evidence="4">
    <location>
        <begin position="8"/>
        <end position="17"/>
    </location>
</feature>
<keyword evidence="7" id="KW-1185">Reference proteome</keyword>
<dbReference type="Gene3D" id="3.40.50.300">
    <property type="entry name" value="P-loop containing nucleotide triphosphate hydrolases"/>
    <property type="match status" value="1"/>
</dbReference>
<evidence type="ECO:0000313" key="6">
    <source>
        <dbReference type="EMBL" id="PNH05109.1"/>
    </source>
</evidence>
<proteinExistence type="inferred from homology"/>
<feature type="compositionally biased region" description="Gly residues" evidence="4">
    <location>
        <begin position="468"/>
        <end position="478"/>
    </location>
</feature>
<comment type="caution">
    <text evidence="6">The sequence shown here is derived from an EMBL/GenBank/DDBJ whole genome shotgun (WGS) entry which is preliminary data.</text>
</comment>
<dbReference type="GO" id="GO:0017116">
    <property type="term" value="F:single-stranded DNA helicase activity"/>
    <property type="evidence" value="ECO:0007669"/>
    <property type="project" value="TreeGrafter"/>
</dbReference>
<feature type="region of interest" description="Disordered" evidence="4">
    <location>
        <begin position="645"/>
        <end position="666"/>
    </location>
</feature>
<dbReference type="GO" id="GO:0005524">
    <property type="term" value="F:ATP binding"/>
    <property type="evidence" value="ECO:0007669"/>
    <property type="project" value="InterPro"/>
</dbReference>
<dbReference type="GO" id="GO:0005634">
    <property type="term" value="C:nucleus"/>
    <property type="evidence" value="ECO:0007669"/>
    <property type="project" value="TreeGrafter"/>
</dbReference>
<feature type="domain" description="MCM AAA-lid" evidence="5">
    <location>
        <begin position="547"/>
        <end position="624"/>
    </location>
</feature>
<evidence type="ECO:0000256" key="1">
    <source>
        <dbReference type="ARBA" id="ARBA00008010"/>
    </source>
</evidence>
<sequence>MADHSETTELDGEEGEFEVGSLLSPEPDRGPRAPLGSPAEGSSLLRHLAHSGALDSVVLEAEDGQPRLREGALPLEVDVTRIMCLDPQLGAQLLQDPKGALWGLMDELHAEGLSASACPRLWLRPSQVPLPCQPVPALLAGLARYCSGPGQAQQLPVSCYGVVTAASGLGRRPHSRVLVCSHCGTAMEALDERGPPGQRQGQEAEQGWRQGQEQAGRCCNAAAAMQDLQEDLSGRVMVEVQDLWLAGMSSATPEGHSYYARLGCVRVTCVDDLAGLVTVGDVVRVVGTARLLGPSGSRTATPASTASAASGAATALRAAATTAEAHIEALSLLRVSPHSLQQLSLLLSCEPLDPLGPRLLQSMAALVSPHSARLASGLADDPLAPRLAQGARLDVEGQAGGVAHGSVLMVAGNAGVVVVEAELMSAKQKQQLCDLLGRSSIPLAPGRPEFVLPLNPTVWAVAYRQAGAEGGGGGGGQGARRTGRGAYGGGGGGAVPGSLRGSWSGLEDSRFDCVLEHAQGQDAAAAMALDAGSLDEGSSGAYLVDALQQHVAAAALLAPPPQLSDAALDLLTRYYVSVRQSGVQVTQAEVLRCLVKLATACARLHLRHQVLEAPDCVLAVLLMERTLACRFGDAYMGLGLPPLPEGAGLEDEGDDDDGDMGGGQGGADTVDAVLQTHCGTLARCLKGFT</sequence>
<reference evidence="6 7" key="1">
    <citation type="journal article" date="2017" name="Mol. Biol. Evol.">
        <title>The 4-celled Tetrabaena socialis nuclear genome reveals the essential components for genetic control of cell number at the origin of multicellularity in the volvocine lineage.</title>
        <authorList>
            <person name="Featherston J."/>
            <person name="Arakaki Y."/>
            <person name="Hanschen E.R."/>
            <person name="Ferris P.J."/>
            <person name="Michod R.E."/>
            <person name="Olson B.J.S.C."/>
            <person name="Nozaki H."/>
            <person name="Durand P.M."/>
        </authorList>
    </citation>
    <scope>NUCLEOTIDE SEQUENCE [LARGE SCALE GENOMIC DNA]</scope>
    <source>
        <strain evidence="6 7">NIES-571</strain>
    </source>
</reference>
<comment type="similarity">
    <text evidence="1">Belongs to the MCM family.</text>
</comment>
<dbReference type="GO" id="GO:0003697">
    <property type="term" value="F:single-stranded DNA binding"/>
    <property type="evidence" value="ECO:0007669"/>
    <property type="project" value="TreeGrafter"/>
</dbReference>
<dbReference type="Proteomes" id="UP000236333">
    <property type="component" value="Unassembled WGS sequence"/>
</dbReference>
<accession>A0A2J7ZXW6</accession>
<dbReference type="InterPro" id="IPR031327">
    <property type="entry name" value="MCM"/>
</dbReference>
<dbReference type="InterPro" id="IPR041562">
    <property type="entry name" value="MCM_lid"/>
</dbReference>
<dbReference type="GO" id="GO:0042555">
    <property type="term" value="C:MCM complex"/>
    <property type="evidence" value="ECO:0007669"/>
    <property type="project" value="TreeGrafter"/>
</dbReference>
<organism evidence="6 7">
    <name type="scientific">Tetrabaena socialis</name>
    <dbReference type="NCBI Taxonomy" id="47790"/>
    <lineage>
        <taxon>Eukaryota</taxon>
        <taxon>Viridiplantae</taxon>
        <taxon>Chlorophyta</taxon>
        <taxon>core chlorophytes</taxon>
        <taxon>Chlorophyceae</taxon>
        <taxon>CS clade</taxon>
        <taxon>Chlamydomonadales</taxon>
        <taxon>Tetrabaenaceae</taxon>
        <taxon>Tetrabaena</taxon>
    </lineage>
</organism>
<evidence type="ECO:0000259" key="5">
    <source>
        <dbReference type="Pfam" id="PF17855"/>
    </source>
</evidence>
<feature type="compositionally biased region" description="Acidic residues" evidence="4">
    <location>
        <begin position="648"/>
        <end position="659"/>
    </location>
</feature>
<dbReference type="AlphaFoldDB" id="A0A2J7ZXW6"/>
<gene>
    <name evidence="6" type="ORF">TSOC_008672</name>
</gene>
<dbReference type="PANTHER" id="PTHR11630:SF66">
    <property type="entry name" value="DNA REPLICATION LICENSING FACTOR MCM4"/>
    <property type="match status" value="1"/>
</dbReference>
<feature type="region of interest" description="Disordered" evidence="4">
    <location>
        <begin position="468"/>
        <end position="491"/>
    </location>
</feature>
<dbReference type="OrthoDB" id="549789at2759"/>
<evidence type="ECO:0000256" key="3">
    <source>
        <dbReference type="ARBA" id="ARBA00022705"/>
    </source>
</evidence>
<dbReference type="EMBL" id="PGGS01000334">
    <property type="protein sequence ID" value="PNH05109.1"/>
    <property type="molecule type" value="Genomic_DNA"/>
</dbReference>
<dbReference type="GO" id="GO:0006260">
    <property type="term" value="P:DNA replication"/>
    <property type="evidence" value="ECO:0007669"/>
    <property type="project" value="UniProtKB-KW"/>
</dbReference>
<evidence type="ECO:0000256" key="2">
    <source>
        <dbReference type="ARBA" id="ARBA00012551"/>
    </source>
</evidence>